<dbReference type="CDD" id="cd17536">
    <property type="entry name" value="REC_YesN-like"/>
    <property type="match status" value="1"/>
</dbReference>
<feature type="coiled-coil region" evidence="11">
    <location>
        <begin position="109"/>
        <end position="146"/>
    </location>
</feature>
<evidence type="ECO:0000259" key="13">
    <source>
        <dbReference type="PROSITE" id="PS50110"/>
    </source>
</evidence>
<dbReference type="PROSITE" id="PS50110">
    <property type="entry name" value="RESPONSE_REGULATORY"/>
    <property type="match status" value="1"/>
</dbReference>
<proteinExistence type="predicted"/>
<evidence type="ECO:0000256" key="3">
    <source>
        <dbReference type="ARBA" id="ARBA00022490"/>
    </source>
</evidence>
<evidence type="ECO:0000256" key="10">
    <source>
        <dbReference type="PROSITE-ProRule" id="PRU00169"/>
    </source>
</evidence>
<keyword evidence="15" id="KW-1185">Reference proteome</keyword>
<evidence type="ECO:0000256" key="4">
    <source>
        <dbReference type="ARBA" id="ARBA00022553"/>
    </source>
</evidence>
<dbReference type="InterPro" id="IPR018060">
    <property type="entry name" value="HTH_AraC"/>
</dbReference>
<dbReference type="Pfam" id="PF00072">
    <property type="entry name" value="Response_reg"/>
    <property type="match status" value="1"/>
</dbReference>
<dbReference type="InterPro" id="IPR011006">
    <property type="entry name" value="CheY-like_superfamily"/>
</dbReference>
<dbReference type="SMART" id="SM00448">
    <property type="entry name" value="REC"/>
    <property type="match status" value="1"/>
</dbReference>
<dbReference type="PANTHER" id="PTHR42713">
    <property type="entry name" value="HISTIDINE KINASE-RELATED"/>
    <property type="match status" value="1"/>
</dbReference>
<feature type="domain" description="HTH araC/xylS-type" evidence="12">
    <location>
        <begin position="434"/>
        <end position="533"/>
    </location>
</feature>
<keyword evidence="8" id="KW-0804">Transcription</keyword>
<dbReference type="SMART" id="SM00342">
    <property type="entry name" value="HTH_ARAC"/>
    <property type="match status" value="1"/>
</dbReference>
<evidence type="ECO:0000256" key="1">
    <source>
        <dbReference type="ARBA" id="ARBA00004496"/>
    </source>
</evidence>
<dbReference type="SUPFAM" id="SSF46689">
    <property type="entry name" value="Homeodomain-like"/>
    <property type="match status" value="2"/>
</dbReference>
<dbReference type="InterPro" id="IPR041522">
    <property type="entry name" value="CdaR_GGDEF"/>
</dbReference>
<evidence type="ECO:0000256" key="2">
    <source>
        <dbReference type="ARBA" id="ARBA00018672"/>
    </source>
</evidence>
<sequence>MYKVLLVDDEILVREAISAKIRWKELGFELAGLCENGQQAISYIQDSPVDVVLTDIYMPYMDGMGLSKYLYENCPQTEIIIFSGYGEFEYAKQALQYHVSEYILKPVTAKELSKVLLTVREKLDSVRRQEQKLDQLNEVYHKYTKNESLIVSKALSRLVSGTQGIQKCLKELDELGVHIRGNAFRVVAVDLDVYSGYCEIEKELKKGSALMSFVVENISDEILRRSECGIAYRDSDNRICLLIWKHAKQENTKYILEICTEIQDNVYQAAHLSISMGIGCCVTALEDLPYSYESASDMLRYRYTKGTGIILDSGDKQCEANPMTLKKELKAADEAVKSFDHNKFEQTLDRIETWMKTKYVNRNAAAAYFQQMVQLIYANVYQSDEKFAMPETVMAKVADAHSIEAAMEAVRVYAEKGFSALEKIGQSSSKRQADKAMDYIFENYADRNLGLNQLCEYLNMSTSRFSSIFKEATGQTFTEALMNIRIQNAERLLRQTSLKNYEIAEKVGFSDPHYFSIVFKKVTGKTPKEYARENSE</sequence>
<gene>
    <name evidence="14" type="ORF">C823_02193</name>
</gene>
<feature type="domain" description="Response regulatory" evidence="13">
    <location>
        <begin position="3"/>
        <end position="120"/>
    </location>
</feature>
<keyword evidence="11" id="KW-0175">Coiled coil</keyword>
<evidence type="ECO:0000256" key="11">
    <source>
        <dbReference type="SAM" id="Coils"/>
    </source>
</evidence>
<reference evidence="14 15" key="1">
    <citation type="journal article" date="2014" name="Genome Announc.">
        <title>Draft genome sequences of the altered schaedler flora, a defined bacterial community from gnotobiotic mice.</title>
        <authorList>
            <person name="Wannemuehler M.J."/>
            <person name="Overstreet A.M."/>
            <person name="Ward D.V."/>
            <person name="Phillips G.J."/>
        </authorList>
    </citation>
    <scope>NUCLEOTIDE SEQUENCE [LARGE SCALE GENOMIC DNA]</scope>
    <source>
        <strain evidence="14 15">ASF492</strain>
    </source>
</reference>
<dbReference type="Pfam" id="PF12833">
    <property type="entry name" value="HTH_18"/>
    <property type="match status" value="1"/>
</dbReference>
<evidence type="ECO:0000256" key="8">
    <source>
        <dbReference type="ARBA" id="ARBA00023163"/>
    </source>
</evidence>
<dbReference type="PATRIC" id="fig|1235802.3.peg.2329"/>
<accession>N2ATL4</accession>
<dbReference type="SUPFAM" id="SSF52172">
    <property type="entry name" value="CheY-like"/>
    <property type="match status" value="1"/>
</dbReference>
<keyword evidence="7" id="KW-0238">DNA-binding</keyword>
<dbReference type="InterPro" id="IPR009057">
    <property type="entry name" value="Homeodomain-like_sf"/>
</dbReference>
<dbReference type="GO" id="GO:0005737">
    <property type="term" value="C:cytoplasm"/>
    <property type="evidence" value="ECO:0007669"/>
    <property type="project" value="UniProtKB-SubCell"/>
</dbReference>
<dbReference type="GO" id="GO:0000160">
    <property type="term" value="P:phosphorelay signal transduction system"/>
    <property type="evidence" value="ECO:0007669"/>
    <property type="project" value="UniProtKB-KW"/>
</dbReference>
<dbReference type="PROSITE" id="PS01124">
    <property type="entry name" value="HTH_ARAC_FAMILY_2"/>
    <property type="match status" value="1"/>
</dbReference>
<dbReference type="STRING" id="1235802.C823_02193"/>
<feature type="modified residue" description="4-aspartylphosphate" evidence="10">
    <location>
        <position position="55"/>
    </location>
</feature>
<dbReference type="Gene3D" id="3.40.50.2300">
    <property type="match status" value="1"/>
</dbReference>
<dbReference type="AlphaFoldDB" id="N2ATL4"/>
<dbReference type="Pfam" id="PF17853">
    <property type="entry name" value="GGDEF_2"/>
    <property type="match status" value="1"/>
</dbReference>
<comment type="subcellular location">
    <subcellularLocation>
        <location evidence="1">Cytoplasm</location>
    </subcellularLocation>
</comment>
<dbReference type="eggNOG" id="COG4753">
    <property type="taxonomic scope" value="Bacteria"/>
</dbReference>
<dbReference type="HOGENOM" id="CLU_000445_5_0_9"/>
<evidence type="ECO:0000259" key="12">
    <source>
        <dbReference type="PROSITE" id="PS01124"/>
    </source>
</evidence>
<dbReference type="GO" id="GO:0003700">
    <property type="term" value="F:DNA-binding transcription factor activity"/>
    <property type="evidence" value="ECO:0007669"/>
    <property type="project" value="InterPro"/>
</dbReference>
<dbReference type="Gene3D" id="1.10.10.60">
    <property type="entry name" value="Homeodomain-like"/>
    <property type="match status" value="2"/>
</dbReference>
<evidence type="ECO:0000313" key="14">
    <source>
        <dbReference type="EMBL" id="EMZ27844.1"/>
    </source>
</evidence>
<evidence type="ECO:0000256" key="9">
    <source>
        <dbReference type="ARBA" id="ARBA00024867"/>
    </source>
</evidence>
<dbReference type="PANTHER" id="PTHR42713:SF3">
    <property type="entry name" value="TRANSCRIPTIONAL REGULATORY PROTEIN HPTR"/>
    <property type="match status" value="1"/>
</dbReference>
<keyword evidence="5" id="KW-0902">Two-component regulatory system</keyword>
<dbReference type="GO" id="GO:0043565">
    <property type="term" value="F:sequence-specific DNA binding"/>
    <property type="evidence" value="ECO:0007669"/>
    <property type="project" value="InterPro"/>
</dbReference>
<name>N2ATL4_9FIRM</name>
<dbReference type="eggNOG" id="COG2207">
    <property type="taxonomic scope" value="Bacteria"/>
</dbReference>
<dbReference type="InterPro" id="IPR051552">
    <property type="entry name" value="HptR"/>
</dbReference>
<keyword evidence="6" id="KW-0805">Transcription regulation</keyword>
<dbReference type="EMBL" id="AQFT01000067">
    <property type="protein sequence ID" value="EMZ27844.1"/>
    <property type="molecule type" value="Genomic_DNA"/>
</dbReference>
<evidence type="ECO:0000313" key="15">
    <source>
        <dbReference type="Proteomes" id="UP000012589"/>
    </source>
</evidence>
<comment type="function">
    <text evidence="9">May play the central regulatory role in sporulation. It may be an element of the effector pathway responsible for the activation of sporulation genes in response to nutritional stress. Spo0A may act in concert with spo0H (a sigma factor) to control the expression of some genes that are critical to the sporulation process.</text>
</comment>
<dbReference type="InterPro" id="IPR001789">
    <property type="entry name" value="Sig_transdc_resp-reg_receiver"/>
</dbReference>
<evidence type="ECO:0000256" key="6">
    <source>
        <dbReference type="ARBA" id="ARBA00023015"/>
    </source>
</evidence>
<organism evidence="14 15">
    <name type="scientific">Eubacterium plexicaudatum ASF492</name>
    <dbReference type="NCBI Taxonomy" id="1235802"/>
    <lineage>
        <taxon>Bacteria</taxon>
        <taxon>Bacillati</taxon>
        <taxon>Bacillota</taxon>
        <taxon>Clostridia</taxon>
        <taxon>Eubacteriales</taxon>
        <taxon>Eubacteriaceae</taxon>
        <taxon>Eubacterium</taxon>
    </lineage>
</organism>
<protein>
    <recommendedName>
        <fullName evidence="2">Stage 0 sporulation protein A homolog</fullName>
    </recommendedName>
</protein>
<evidence type="ECO:0000256" key="5">
    <source>
        <dbReference type="ARBA" id="ARBA00023012"/>
    </source>
</evidence>
<keyword evidence="3" id="KW-0963">Cytoplasm</keyword>
<dbReference type="Proteomes" id="UP000012589">
    <property type="component" value="Unassembled WGS sequence"/>
</dbReference>
<comment type="caution">
    <text evidence="14">The sequence shown here is derived from an EMBL/GenBank/DDBJ whole genome shotgun (WGS) entry which is preliminary data.</text>
</comment>
<evidence type="ECO:0000256" key="7">
    <source>
        <dbReference type="ARBA" id="ARBA00023125"/>
    </source>
</evidence>
<dbReference type="OrthoDB" id="9794370at2"/>
<keyword evidence="4 10" id="KW-0597">Phosphoprotein</keyword>